<proteinExistence type="predicted"/>
<dbReference type="Pfam" id="PF18962">
    <property type="entry name" value="Por_Secre_tail"/>
    <property type="match status" value="1"/>
</dbReference>
<protein>
    <recommendedName>
        <fullName evidence="2">Secretion system C-terminal sorting domain-containing protein</fullName>
    </recommendedName>
</protein>
<keyword evidence="4" id="KW-1185">Reference proteome</keyword>
<gene>
    <name evidence="3" type="ORF">A8C32_10260</name>
</gene>
<dbReference type="AlphaFoldDB" id="A0A1E5TET3"/>
<sequence>MTINAQQIENYPLGQTPAIGEKKMTWILAEFEGEKMPDNIMDRLRGTTKTFNEYISMVSRDLLKVTSTYSPVYKINGADATNASSIAEKHEIMMKYAKDNGFDVDGSYIIYVIASEDLRGYGGTGSGNGSTGASTLGAANIWIPGSVHEMLHMFSVGHAEAIDGGDKVFPGDNVGGLDPYFFLGSEGPDGKDCPYGTDQCEIYFTLSLPHKGRVGWIKEGEVEVSQNIGEAKTFRIYNHDIADRSGTQKLGVYLTDYFGEGLFSISYVKNALGRRTNNGGILVHYVPYVSPAVSRLLDLTPNSITSNTEQPGNVTFDHLYDFGDSALGEGKSGTVNDLFTIEVLKETKVGDKNYYVDFKITPIACPTNYSFALEEFEYNNITGTQCDPELVESWNITNDRKDQVALNNNSLSYSGLSAKGKSLQIKPKNNSSFSFSRRLKEGYTSGSTMWLSYLLKPNKLGNGHFFISPSDNLEAAIGKKWGRSFAINNSSKNTKEALEGDTFLLVAKYELKKNENDNIFLWVNPDITVTPNINNTVAERIGEVDFNNGINVISVNYSGYGSGDYTVDRISVSDTFKGLFTAKSLRIDDITEPEEANAIKIYPSPADNEIYVSTGTDRSIKNIEIYNITGNRIKTVTSRENLTQIDINDLATGVYFVKVKQKDRLIKVFKIIKS</sequence>
<evidence type="ECO:0000313" key="3">
    <source>
        <dbReference type="EMBL" id="OEK09883.1"/>
    </source>
</evidence>
<dbReference type="Proteomes" id="UP000095713">
    <property type="component" value="Unassembled WGS sequence"/>
</dbReference>
<dbReference type="NCBIfam" id="TIGR04183">
    <property type="entry name" value="Por_Secre_tail"/>
    <property type="match status" value="1"/>
</dbReference>
<evidence type="ECO:0000256" key="1">
    <source>
        <dbReference type="ARBA" id="ARBA00022729"/>
    </source>
</evidence>
<accession>A0A1E5TET3</accession>
<evidence type="ECO:0000313" key="4">
    <source>
        <dbReference type="Proteomes" id="UP000095713"/>
    </source>
</evidence>
<reference evidence="3 4" key="1">
    <citation type="submission" date="2016-05" db="EMBL/GenBank/DDBJ databases">
        <title>Draft Genome Sequence of Algibacter sp. Strain SK-16 Isolated from the Surface Water of Aburatsubo Inlet.</title>
        <authorList>
            <person name="Wong S.-K."/>
            <person name="Yoshizawa S."/>
            <person name="Nakajima Y."/>
            <person name="Ogura Y."/>
            <person name="Tetsuya H."/>
            <person name="Hamasaki K."/>
        </authorList>
    </citation>
    <scope>NUCLEOTIDE SEQUENCE [LARGE SCALE GENOMIC DNA]</scope>
    <source>
        <strain evidence="3 4">SK-16</strain>
    </source>
</reference>
<dbReference type="InterPro" id="IPR026444">
    <property type="entry name" value="Secre_tail"/>
</dbReference>
<name>A0A1E5TET3_9FLAO</name>
<feature type="domain" description="Secretion system C-terminal sorting" evidence="2">
    <location>
        <begin position="601"/>
        <end position="665"/>
    </location>
</feature>
<comment type="caution">
    <text evidence="3">The sequence shown here is derived from an EMBL/GenBank/DDBJ whole genome shotgun (WGS) entry which is preliminary data.</text>
</comment>
<evidence type="ECO:0000259" key="2">
    <source>
        <dbReference type="Pfam" id="PF18962"/>
    </source>
</evidence>
<keyword evidence="1" id="KW-0732">Signal</keyword>
<dbReference type="EMBL" id="MDJD01000006">
    <property type="protein sequence ID" value="OEK09883.1"/>
    <property type="molecule type" value="Genomic_DNA"/>
</dbReference>
<organism evidence="3 4">
    <name type="scientific">Flavivirga aquatica</name>
    <dbReference type="NCBI Taxonomy" id="1849968"/>
    <lineage>
        <taxon>Bacteria</taxon>
        <taxon>Pseudomonadati</taxon>
        <taxon>Bacteroidota</taxon>
        <taxon>Flavobacteriia</taxon>
        <taxon>Flavobacteriales</taxon>
        <taxon>Flavobacteriaceae</taxon>
        <taxon>Flavivirga</taxon>
    </lineage>
</organism>
<dbReference type="STRING" id="1849968.A8C32_10260"/>